<evidence type="ECO:0000313" key="2">
    <source>
        <dbReference type="Proteomes" id="UP001592582"/>
    </source>
</evidence>
<keyword evidence="2" id="KW-1185">Reference proteome</keyword>
<dbReference type="EMBL" id="JBHEZX010000004">
    <property type="protein sequence ID" value="MFC1409900.1"/>
    <property type="molecule type" value="Genomic_DNA"/>
</dbReference>
<sequence length="89" mass="9546">MRIQVTRSGGLLGAERRSVLDTEGRPDAPHIHALAREALGSCNRTPSFGVPDGFHYAISVDERGTGHCAEPQLTDSQRSLISLVLAQGH</sequence>
<gene>
    <name evidence="1" type="ORF">ACEZDG_11495</name>
</gene>
<proteinExistence type="predicted"/>
<dbReference type="Proteomes" id="UP001592582">
    <property type="component" value="Unassembled WGS sequence"/>
</dbReference>
<dbReference type="Pfam" id="PF20242">
    <property type="entry name" value="Emfourin"/>
    <property type="match status" value="1"/>
</dbReference>
<organism evidence="1 2">
    <name type="scientific">Streptacidiphilus alkalitolerans</name>
    <dbReference type="NCBI Taxonomy" id="3342712"/>
    <lineage>
        <taxon>Bacteria</taxon>
        <taxon>Bacillati</taxon>
        <taxon>Actinomycetota</taxon>
        <taxon>Actinomycetes</taxon>
        <taxon>Kitasatosporales</taxon>
        <taxon>Streptomycetaceae</taxon>
        <taxon>Streptacidiphilus</taxon>
    </lineage>
</organism>
<protein>
    <submittedName>
        <fullName evidence="1">Protealysin inhibitor emfourin</fullName>
    </submittedName>
</protein>
<accession>A0ABV6V844</accession>
<evidence type="ECO:0000313" key="1">
    <source>
        <dbReference type="EMBL" id="MFC1409900.1"/>
    </source>
</evidence>
<comment type="caution">
    <text evidence="1">The sequence shown here is derived from an EMBL/GenBank/DDBJ whole genome shotgun (WGS) entry which is preliminary data.</text>
</comment>
<name>A0ABV6V844_9ACTN</name>
<reference evidence="1 2" key="1">
    <citation type="submission" date="2024-09" db="EMBL/GenBank/DDBJ databases">
        <authorList>
            <person name="Lee S.D."/>
        </authorList>
    </citation>
    <scope>NUCLEOTIDE SEQUENCE [LARGE SCALE GENOMIC DNA]</scope>
    <source>
        <strain evidence="1 2">N1-1</strain>
    </source>
</reference>
<dbReference type="InterPro" id="IPR049457">
    <property type="entry name" value="Emfourin"/>
</dbReference>